<evidence type="ECO:0000256" key="3">
    <source>
        <dbReference type="ARBA" id="ARBA00022741"/>
    </source>
</evidence>
<sequence length="422" mass="44550">MPAAVPLNGGAAVPQRFLQGLTRCDAGSGPAVLGLAVSGGGDSMALLHLAVAAGLPCRAVTVDHGLRAESAAEAAGVARACAALAVPHDTLRWQGWDGRGNLQDQARRARYALIAEWALAHGIAAVALGHNRDDVAETLLLRLARGAGVDGLAAMAARRRHQGVNWLRPLLEIGRGELRDWLAGRGVVWVDDPSNDNARFDRVRLRQAAGTLAALGLTTERLAEVAGHLAQVRAALEVQTRDAARKYARIEAGDVVIDPAALHDLPEEIARRLLASALIRVSSAEYGPRGPALAAALAKLRAGRPATLLGCRMLLRPEGLRVLREWQAVRDHVTTADALWDGRWRVYGPEINGLELRALGAAGLARCPDWRATGVPRASLLASVSAWRGAELLAAPLAGFGLGWRAEIAPAPDGDFLCALSH</sequence>
<dbReference type="eggNOG" id="COG0037">
    <property type="taxonomic scope" value="Bacteria"/>
</dbReference>
<evidence type="ECO:0000256" key="6">
    <source>
        <dbReference type="HAMAP-Rule" id="MF_01161"/>
    </source>
</evidence>
<protein>
    <recommendedName>
        <fullName evidence="6">tRNA(Ile)-lysidine synthase</fullName>
        <ecNumber evidence="6">6.3.4.19</ecNumber>
    </recommendedName>
    <alternativeName>
        <fullName evidence="6">tRNA(Ile)-2-lysyl-cytidine synthase</fullName>
    </alternativeName>
    <alternativeName>
        <fullName evidence="6">tRNA(Ile)-lysidine synthetase</fullName>
    </alternativeName>
</protein>
<name>C8S3I7_9RHOB</name>
<dbReference type="SUPFAM" id="SSF52402">
    <property type="entry name" value="Adenine nucleotide alpha hydrolases-like"/>
    <property type="match status" value="1"/>
</dbReference>
<feature type="binding site" evidence="6">
    <location>
        <begin position="38"/>
        <end position="43"/>
    </location>
    <ligand>
        <name>ATP</name>
        <dbReference type="ChEBI" id="CHEBI:30616"/>
    </ligand>
</feature>
<dbReference type="EC" id="6.3.4.19" evidence="6"/>
<reference evidence="8 9" key="1">
    <citation type="submission" date="2009-08" db="EMBL/GenBank/DDBJ databases">
        <title>The draft genome of Rhodobacter sp. SW2.</title>
        <authorList>
            <consortium name="US DOE Joint Genome Institute (JGI-PGF)"/>
            <person name="Lucas S."/>
            <person name="Copeland A."/>
            <person name="Lapidus A."/>
            <person name="Glavina del Rio T."/>
            <person name="Tice H."/>
            <person name="Bruce D."/>
            <person name="Goodwin L."/>
            <person name="Pitluck S."/>
            <person name="Larimer F."/>
            <person name="Land M.L."/>
            <person name="Hauser L."/>
            <person name="Emerson D."/>
        </authorList>
    </citation>
    <scope>NUCLEOTIDE SEQUENCE [LARGE SCALE GENOMIC DNA]</scope>
    <source>
        <strain evidence="8 9">SW2</strain>
    </source>
</reference>
<dbReference type="InterPro" id="IPR011063">
    <property type="entry name" value="TilS/TtcA_N"/>
</dbReference>
<keyword evidence="3 6" id="KW-0547">Nucleotide-binding</keyword>
<gene>
    <name evidence="6" type="primary">tilS</name>
    <name evidence="8" type="ORF">Rsw2DRAFT_2615</name>
</gene>
<comment type="domain">
    <text evidence="6">The N-terminal region contains the highly conserved SGGXDS motif, predicted to be a P-loop motif involved in ATP binding.</text>
</comment>
<dbReference type="Proteomes" id="UP000010121">
    <property type="component" value="Unassembled WGS sequence"/>
</dbReference>
<evidence type="ECO:0000256" key="2">
    <source>
        <dbReference type="ARBA" id="ARBA00022694"/>
    </source>
</evidence>
<keyword evidence="9" id="KW-1185">Reference proteome</keyword>
<evidence type="ECO:0000313" key="8">
    <source>
        <dbReference type="EMBL" id="EEW24435.1"/>
    </source>
</evidence>
<dbReference type="GO" id="GO:0006400">
    <property type="term" value="P:tRNA modification"/>
    <property type="evidence" value="ECO:0007669"/>
    <property type="project" value="UniProtKB-UniRule"/>
</dbReference>
<proteinExistence type="inferred from homology"/>
<feature type="domain" description="tRNA(Ile)-lysidine/2-thiocytidine synthase N-terminal" evidence="7">
    <location>
        <begin position="35"/>
        <end position="207"/>
    </location>
</feature>
<dbReference type="InterPro" id="IPR012795">
    <property type="entry name" value="tRNA_Ile_lys_synt_N"/>
</dbReference>
<keyword evidence="1 6" id="KW-0436">Ligase</keyword>
<dbReference type="InterPro" id="IPR012094">
    <property type="entry name" value="tRNA_Ile_lys_synt"/>
</dbReference>
<evidence type="ECO:0000256" key="4">
    <source>
        <dbReference type="ARBA" id="ARBA00022840"/>
    </source>
</evidence>
<evidence type="ECO:0000256" key="5">
    <source>
        <dbReference type="ARBA" id="ARBA00048539"/>
    </source>
</evidence>
<dbReference type="Gene3D" id="3.40.50.620">
    <property type="entry name" value="HUPs"/>
    <property type="match status" value="1"/>
</dbReference>
<evidence type="ECO:0000313" key="9">
    <source>
        <dbReference type="Proteomes" id="UP000010121"/>
    </source>
</evidence>
<dbReference type="InterPro" id="IPR014729">
    <property type="entry name" value="Rossmann-like_a/b/a_fold"/>
</dbReference>
<dbReference type="OrthoDB" id="9807403at2"/>
<dbReference type="EMBL" id="ACYY01000019">
    <property type="protein sequence ID" value="EEW24435.1"/>
    <property type="molecule type" value="Genomic_DNA"/>
</dbReference>
<dbReference type="Pfam" id="PF01171">
    <property type="entry name" value="ATP_bind_3"/>
    <property type="match status" value="1"/>
</dbReference>
<dbReference type="GO" id="GO:0005524">
    <property type="term" value="F:ATP binding"/>
    <property type="evidence" value="ECO:0007669"/>
    <property type="project" value="UniProtKB-UniRule"/>
</dbReference>
<comment type="subcellular location">
    <subcellularLocation>
        <location evidence="6">Cytoplasm</location>
    </subcellularLocation>
</comment>
<dbReference type="STRING" id="371731.Rsw2DRAFT_2615"/>
<comment type="similarity">
    <text evidence="6">Belongs to the tRNA(Ile)-lysidine synthase family.</text>
</comment>
<dbReference type="PANTHER" id="PTHR43033">
    <property type="entry name" value="TRNA(ILE)-LYSIDINE SYNTHASE-RELATED"/>
    <property type="match status" value="1"/>
</dbReference>
<dbReference type="GO" id="GO:0005737">
    <property type="term" value="C:cytoplasm"/>
    <property type="evidence" value="ECO:0007669"/>
    <property type="project" value="UniProtKB-SubCell"/>
</dbReference>
<keyword evidence="4 6" id="KW-0067">ATP-binding</keyword>
<dbReference type="AlphaFoldDB" id="C8S3I7"/>
<evidence type="ECO:0000256" key="1">
    <source>
        <dbReference type="ARBA" id="ARBA00022598"/>
    </source>
</evidence>
<dbReference type="HAMAP" id="MF_01161">
    <property type="entry name" value="tRNA_Ile_lys_synt"/>
    <property type="match status" value="1"/>
</dbReference>
<keyword evidence="6" id="KW-0963">Cytoplasm</keyword>
<dbReference type="RefSeq" id="WP_008031701.1">
    <property type="nucleotide sequence ID" value="NZ_ACYY01000019.1"/>
</dbReference>
<comment type="caution">
    <text evidence="8">The sequence shown here is derived from an EMBL/GenBank/DDBJ whole genome shotgun (WGS) entry which is preliminary data.</text>
</comment>
<dbReference type="CDD" id="cd01992">
    <property type="entry name" value="TilS_N"/>
    <property type="match status" value="1"/>
</dbReference>
<accession>C8S3I7</accession>
<comment type="catalytic activity">
    <reaction evidence="5 6">
        <text>cytidine(34) in tRNA(Ile2) + L-lysine + ATP = lysidine(34) in tRNA(Ile2) + AMP + diphosphate + H(+)</text>
        <dbReference type="Rhea" id="RHEA:43744"/>
        <dbReference type="Rhea" id="RHEA-COMP:10625"/>
        <dbReference type="Rhea" id="RHEA-COMP:10670"/>
        <dbReference type="ChEBI" id="CHEBI:15378"/>
        <dbReference type="ChEBI" id="CHEBI:30616"/>
        <dbReference type="ChEBI" id="CHEBI:32551"/>
        <dbReference type="ChEBI" id="CHEBI:33019"/>
        <dbReference type="ChEBI" id="CHEBI:82748"/>
        <dbReference type="ChEBI" id="CHEBI:83665"/>
        <dbReference type="ChEBI" id="CHEBI:456215"/>
        <dbReference type="EC" id="6.3.4.19"/>
    </reaction>
</comment>
<evidence type="ECO:0000259" key="7">
    <source>
        <dbReference type="Pfam" id="PF01171"/>
    </source>
</evidence>
<comment type="function">
    <text evidence="6">Ligates lysine onto the cytidine present at position 34 of the AUA codon-specific tRNA(Ile) that contains the anticodon CAU, in an ATP-dependent manner. Cytidine is converted to lysidine, thus changing the amino acid specificity of the tRNA from methionine to isoleucine.</text>
</comment>
<dbReference type="GO" id="GO:0032267">
    <property type="term" value="F:tRNA(Ile)-lysidine synthase activity"/>
    <property type="evidence" value="ECO:0007669"/>
    <property type="project" value="UniProtKB-EC"/>
</dbReference>
<dbReference type="NCBIfam" id="TIGR02432">
    <property type="entry name" value="lysidine_TilS_N"/>
    <property type="match status" value="1"/>
</dbReference>
<dbReference type="PANTHER" id="PTHR43033:SF1">
    <property type="entry name" value="TRNA(ILE)-LYSIDINE SYNTHASE-RELATED"/>
    <property type="match status" value="1"/>
</dbReference>
<organism evidence="8 9">
    <name type="scientific">Rhodobacter ferrooxidans</name>
    <dbReference type="NCBI Taxonomy" id="371731"/>
    <lineage>
        <taxon>Bacteria</taxon>
        <taxon>Pseudomonadati</taxon>
        <taxon>Pseudomonadota</taxon>
        <taxon>Alphaproteobacteria</taxon>
        <taxon>Rhodobacterales</taxon>
        <taxon>Rhodobacter group</taxon>
        <taxon>Rhodobacter</taxon>
    </lineage>
</organism>
<keyword evidence="2 6" id="KW-0819">tRNA processing</keyword>